<name>A0A6A5TZB0_9PLEO</name>
<dbReference type="GO" id="GO:0003729">
    <property type="term" value="F:mRNA binding"/>
    <property type="evidence" value="ECO:0007669"/>
    <property type="project" value="InterPro"/>
</dbReference>
<feature type="compositionally biased region" description="Basic residues" evidence="13">
    <location>
        <begin position="1"/>
        <end position="14"/>
    </location>
</feature>
<feature type="compositionally biased region" description="Polar residues" evidence="13">
    <location>
        <begin position="243"/>
        <end position="258"/>
    </location>
</feature>
<keyword evidence="6" id="KW-0507">mRNA processing</keyword>
<dbReference type="GO" id="GO:0005737">
    <property type="term" value="C:cytoplasm"/>
    <property type="evidence" value="ECO:0007669"/>
    <property type="project" value="UniProtKB-SubCell"/>
</dbReference>
<feature type="region of interest" description="Disordered" evidence="13">
    <location>
        <begin position="393"/>
        <end position="418"/>
    </location>
</feature>
<feature type="region of interest" description="Disordered" evidence="13">
    <location>
        <begin position="518"/>
        <end position="549"/>
    </location>
</feature>
<dbReference type="InterPro" id="IPR018545">
    <property type="entry name" value="Btz_dom"/>
</dbReference>
<evidence type="ECO:0000256" key="2">
    <source>
        <dbReference type="ARBA" id="ARBA00004496"/>
    </source>
</evidence>
<feature type="region of interest" description="Disordered" evidence="13">
    <location>
        <begin position="1"/>
        <end position="99"/>
    </location>
</feature>
<reference evidence="15" key="1">
    <citation type="journal article" date="2020" name="Stud. Mycol.">
        <title>101 Dothideomycetes genomes: a test case for predicting lifestyles and emergence of pathogens.</title>
        <authorList>
            <person name="Haridas S."/>
            <person name="Albert R."/>
            <person name="Binder M."/>
            <person name="Bloem J."/>
            <person name="Labutti K."/>
            <person name="Salamov A."/>
            <person name="Andreopoulos B."/>
            <person name="Baker S."/>
            <person name="Barry K."/>
            <person name="Bills G."/>
            <person name="Bluhm B."/>
            <person name="Cannon C."/>
            <person name="Castanera R."/>
            <person name="Culley D."/>
            <person name="Daum C."/>
            <person name="Ezra D."/>
            <person name="Gonzalez J."/>
            <person name="Henrissat B."/>
            <person name="Kuo A."/>
            <person name="Liang C."/>
            <person name="Lipzen A."/>
            <person name="Lutzoni F."/>
            <person name="Magnuson J."/>
            <person name="Mondo S."/>
            <person name="Nolan M."/>
            <person name="Ohm R."/>
            <person name="Pangilinan J."/>
            <person name="Park H.-J."/>
            <person name="Ramirez L."/>
            <person name="Alfaro M."/>
            <person name="Sun H."/>
            <person name="Tritt A."/>
            <person name="Yoshinaga Y."/>
            <person name="Zwiers L.-H."/>
            <person name="Turgeon B."/>
            <person name="Goodwin S."/>
            <person name="Spatafora J."/>
            <person name="Crous P."/>
            <person name="Grigoriev I."/>
        </authorList>
    </citation>
    <scope>NUCLEOTIDE SEQUENCE</scope>
    <source>
        <strain evidence="15">CBS 675.92</strain>
    </source>
</reference>
<dbReference type="AlphaFoldDB" id="A0A6A5TZB0"/>
<comment type="subcellular location">
    <subcellularLocation>
        <location evidence="2">Cytoplasm</location>
    </subcellularLocation>
    <subcellularLocation>
        <location evidence="1">Nucleus</location>
    </subcellularLocation>
</comment>
<dbReference type="PANTHER" id="PTHR46837">
    <property type="entry name" value="PROTEIN MLN51 HOMOLOG"/>
    <property type="match status" value="1"/>
</dbReference>
<feature type="compositionally biased region" description="Acidic residues" evidence="13">
    <location>
        <begin position="39"/>
        <end position="53"/>
    </location>
</feature>
<feature type="domain" description="Btz" evidence="14">
    <location>
        <begin position="118"/>
        <end position="245"/>
    </location>
</feature>
<keyword evidence="5" id="KW-0963">Cytoplasm</keyword>
<keyword evidence="12" id="KW-0539">Nucleus</keyword>
<evidence type="ECO:0000256" key="11">
    <source>
        <dbReference type="ARBA" id="ARBA00023187"/>
    </source>
</evidence>
<feature type="compositionally biased region" description="Gly residues" evidence="13">
    <location>
        <begin position="185"/>
        <end position="197"/>
    </location>
</feature>
<proteinExistence type="inferred from homology"/>
<evidence type="ECO:0000313" key="16">
    <source>
        <dbReference type="Proteomes" id="UP000800035"/>
    </source>
</evidence>
<feature type="compositionally biased region" description="Basic and acidic residues" evidence="13">
    <location>
        <begin position="140"/>
        <end position="159"/>
    </location>
</feature>
<gene>
    <name evidence="15" type="ORF">CC80DRAFT_53773</name>
</gene>
<dbReference type="GO" id="GO:0008380">
    <property type="term" value="P:RNA splicing"/>
    <property type="evidence" value="ECO:0007669"/>
    <property type="project" value="UniProtKB-KW"/>
</dbReference>
<evidence type="ECO:0000256" key="8">
    <source>
        <dbReference type="ARBA" id="ARBA00022845"/>
    </source>
</evidence>
<dbReference type="GO" id="GO:0006417">
    <property type="term" value="P:regulation of translation"/>
    <property type="evidence" value="ECO:0007669"/>
    <property type="project" value="UniProtKB-KW"/>
</dbReference>
<feature type="compositionally biased region" description="Basic and acidic residues" evidence="13">
    <location>
        <begin position="71"/>
        <end position="83"/>
    </location>
</feature>
<keyword evidence="8" id="KW-0810">Translation regulation</keyword>
<evidence type="ECO:0000256" key="4">
    <source>
        <dbReference type="ARBA" id="ARBA00022448"/>
    </source>
</evidence>
<evidence type="ECO:0000256" key="5">
    <source>
        <dbReference type="ARBA" id="ARBA00022490"/>
    </source>
</evidence>
<dbReference type="GO" id="GO:0051028">
    <property type="term" value="P:mRNA transport"/>
    <property type="evidence" value="ECO:0007669"/>
    <property type="project" value="UniProtKB-KW"/>
</dbReference>
<keyword evidence="9" id="KW-0694">RNA-binding</keyword>
<dbReference type="SMART" id="SM01044">
    <property type="entry name" value="Btz"/>
    <property type="match status" value="1"/>
</dbReference>
<feature type="region of interest" description="Disordered" evidence="13">
    <location>
        <begin position="124"/>
        <end position="276"/>
    </location>
</feature>
<keyword evidence="11" id="KW-0508">mRNA splicing</keyword>
<feature type="compositionally biased region" description="Polar residues" evidence="13">
    <location>
        <begin position="267"/>
        <end position="276"/>
    </location>
</feature>
<accession>A0A6A5TZB0</accession>
<evidence type="ECO:0000256" key="3">
    <source>
        <dbReference type="ARBA" id="ARBA00009548"/>
    </source>
</evidence>
<feature type="compositionally biased region" description="Polar residues" evidence="13">
    <location>
        <begin position="533"/>
        <end position="548"/>
    </location>
</feature>
<dbReference type="Pfam" id="PF09405">
    <property type="entry name" value="Btz"/>
    <property type="match status" value="1"/>
</dbReference>
<keyword evidence="4" id="KW-0813">Transport</keyword>
<evidence type="ECO:0000256" key="10">
    <source>
        <dbReference type="ARBA" id="ARBA00023161"/>
    </source>
</evidence>
<evidence type="ECO:0000259" key="14">
    <source>
        <dbReference type="SMART" id="SM01044"/>
    </source>
</evidence>
<dbReference type="GO" id="GO:0006397">
    <property type="term" value="P:mRNA processing"/>
    <property type="evidence" value="ECO:0007669"/>
    <property type="project" value="UniProtKB-KW"/>
</dbReference>
<dbReference type="EMBL" id="ML976990">
    <property type="protein sequence ID" value="KAF1957049.1"/>
    <property type="molecule type" value="Genomic_DNA"/>
</dbReference>
<dbReference type="Proteomes" id="UP000800035">
    <property type="component" value="Unassembled WGS sequence"/>
</dbReference>
<dbReference type="GO" id="GO:0000184">
    <property type="term" value="P:nuclear-transcribed mRNA catabolic process, nonsense-mediated decay"/>
    <property type="evidence" value="ECO:0007669"/>
    <property type="project" value="UniProtKB-KW"/>
</dbReference>
<protein>
    <recommendedName>
        <fullName evidence="14">Btz domain-containing protein</fullName>
    </recommendedName>
</protein>
<dbReference type="OrthoDB" id="5413466at2759"/>
<sequence>MAGIKKRTNVIARRRALDDEDRSVVGVEDSQSDLSVQSDVDENADADNSDLSEVDSSASLTEGKLKRKTNGSRDAKSRTDVSSRRMPSPPIARSDATFPAVRDTEMMLNGLKVSDKARDDEVVDFETGNAVEAQPGRPESFADRKRREHEEYKKKRDSDPAFIPNRGAFFMHDQRSAPAQNGFRQFGGRGGRGGIGGPYSPANIRRNAPEATESPWQHDLHETVNTAPQPQPQPQPSQRQAPTNPSSTYPAASTTQPSARAAPTPKAPQTRNFSTTVHTHNATVRVSLPNMKAPILFQNVPIKQHTRLPNHRPPLRRDKPVRISLPPHAPRYIFPTVERSFIFIPRALRPNQQGFGRGRGRGFGSFGGGFSSRRTSAYGGSVYSPSVAMSRRSSIARDGREGMVSPAGSIMSRPGGYMDNSRPVVRLPPGGPKYHGAPPVMSPNGGTPYGVQQQPYPLPQNPTFRENWQGQLPIHQPRPQKTVSVAGIESPASMNFHPPQQQEQQPFHQQIPVHANGAAPATEQPQPFYPHSRQPSYPNQTSTGTPLSNIPERAIHAPAFQPFQPGYQTQGFTVPQGYYYPQNGAQPQFVPPGGMVPMFVPGAQQSSYVMPIAAPPAPVASAPTSQPNTVAYEQNGMTFYVDPAQLYSAPPMDAYPQPPASYAVPGMGGMMTPGPDGAYYYPQQMPATNYYAPQ</sequence>
<evidence type="ECO:0000256" key="9">
    <source>
        <dbReference type="ARBA" id="ARBA00022884"/>
    </source>
</evidence>
<dbReference type="PANTHER" id="PTHR46837:SF5">
    <property type="entry name" value="PROTEIN MLN51 HOMOLOG"/>
    <property type="match status" value="1"/>
</dbReference>
<keyword evidence="16" id="KW-1185">Reference proteome</keyword>
<organism evidence="15 16">
    <name type="scientific">Byssothecium circinans</name>
    <dbReference type="NCBI Taxonomy" id="147558"/>
    <lineage>
        <taxon>Eukaryota</taxon>
        <taxon>Fungi</taxon>
        <taxon>Dikarya</taxon>
        <taxon>Ascomycota</taxon>
        <taxon>Pezizomycotina</taxon>
        <taxon>Dothideomycetes</taxon>
        <taxon>Pleosporomycetidae</taxon>
        <taxon>Pleosporales</taxon>
        <taxon>Massarineae</taxon>
        <taxon>Massarinaceae</taxon>
        <taxon>Byssothecium</taxon>
    </lineage>
</organism>
<comment type="similarity">
    <text evidence="3">Belongs to the CASC3 family.</text>
</comment>
<evidence type="ECO:0000256" key="13">
    <source>
        <dbReference type="SAM" id="MobiDB-lite"/>
    </source>
</evidence>
<evidence type="ECO:0000256" key="1">
    <source>
        <dbReference type="ARBA" id="ARBA00004123"/>
    </source>
</evidence>
<dbReference type="InterPro" id="IPR044796">
    <property type="entry name" value="MLN51_plant"/>
</dbReference>
<evidence type="ECO:0000256" key="12">
    <source>
        <dbReference type="ARBA" id="ARBA00023242"/>
    </source>
</evidence>
<dbReference type="GO" id="GO:0035145">
    <property type="term" value="C:exon-exon junction complex"/>
    <property type="evidence" value="ECO:0007669"/>
    <property type="project" value="InterPro"/>
</dbReference>
<keyword evidence="10" id="KW-0866">Nonsense-mediated mRNA decay</keyword>
<keyword evidence="7" id="KW-0509">mRNA transport</keyword>
<evidence type="ECO:0000256" key="6">
    <source>
        <dbReference type="ARBA" id="ARBA00022664"/>
    </source>
</evidence>
<evidence type="ECO:0000313" key="15">
    <source>
        <dbReference type="EMBL" id="KAF1957049.1"/>
    </source>
</evidence>
<evidence type="ECO:0000256" key="7">
    <source>
        <dbReference type="ARBA" id="ARBA00022816"/>
    </source>
</evidence>